<dbReference type="PANTHER" id="PTHR45640:SF26">
    <property type="entry name" value="RE23625P"/>
    <property type="match status" value="1"/>
</dbReference>
<dbReference type="SUPFAM" id="SSF49764">
    <property type="entry name" value="HSP20-like chaperones"/>
    <property type="match status" value="2"/>
</dbReference>
<name>A0A0R3U8Y4_MESCO</name>
<dbReference type="InterPro" id="IPR002068">
    <property type="entry name" value="A-crystallin/Hsp20_dom"/>
</dbReference>
<dbReference type="InterPro" id="IPR008978">
    <property type="entry name" value="HSP20-like_chaperone"/>
</dbReference>
<protein>
    <submittedName>
        <fullName evidence="6">SHSP domain-containing protein</fullName>
    </submittedName>
</protein>
<evidence type="ECO:0000256" key="2">
    <source>
        <dbReference type="RuleBase" id="RU003616"/>
    </source>
</evidence>
<dbReference type="InterPro" id="IPR001436">
    <property type="entry name" value="Alpha-crystallin/sHSP_animal"/>
</dbReference>
<dbReference type="GO" id="GO:0009408">
    <property type="term" value="P:response to heat"/>
    <property type="evidence" value="ECO:0007669"/>
    <property type="project" value="TreeGrafter"/>
</dbReference>
<accession>A0A0R3U8Y4</accession>
<dbReference type="PROSITE" id="PS01031">
    <property type="entry name" value="SHSP"/>
    <property type="match status" value="2"/>
</dbReference>
<evidence type="ECO:0000313" key="6">
    <source>
        <dbReference type="WBParaSite" id="MCU_010781-RA"/>
    </source>
</evidence>
<dbReference type="WBParaSite" id="MCU_010781-RA">
    <property type="protein sequence ID" value="MCU_010781-RA"/>
    <property type="gene ID" value="MCU_010781"/>
</dbReference>
<evidence type="ECO:0000256" key="1">
    <source>
        <dbReference type="PROSITE-ProRule" id="PRU00285"/>
    </source>
</evidence>
<reference evidence="6" key="2">
    <citation type="submission" date="2019-11" db="UniProtKB">
        <authorList>
            <consortium name="WormBaseParasite"/>
        </authorList>
    </citation>
    <scope>IDENTIFICATION</scope>
</reference>
<sequence>MSIEPKRDNRDLSTRRRSLIDWPFPQMGLMPFDQVFDWVERSRQNLHEDIMNMHRNLFSLEPFRAVDQAMDEVMEKMSAIQPREFHPELEFTSPGELDFLKNAYEVGKDGKLHFKVYFNAKNFKPEEISIKTDKNKLIVQAQKSESRGDAEMSKCVGRSIPLPPSVDRKHIQATLTSDDVLVVEAPVDDPNYKAIKICPQKGLAIQPSDSSDRQLAVKNKEGVEIVSAEDGSKKMHLELKIDNHFQPKDVKIWSKGNKIYVHGESKVDEKTDTGSHMEHREFYKAFVTPEVIDASKAQAEMNEGHLVVEAPLFKLK</sequence>
<keyword evidence="5" id="KW-1185">Reference proteome</keyword>
<dbReference type="GO" id="GO:0042026">
    <property type="term" value="P:protein refolding"/>
    <property type="evidence" value="ECO:0007669"/>
    <property type="project" value="TreeGrafter"/>
</dbReference>
<dbReference type="AlphaFoldDB" id="A0A0R3U8Y4"/>
<dbReference type="CDD" id="cd06526">
    <property type="entry name" value="metazoan_ACD"/>
    <property type="match status" value="2"/>
</dbReference>
<feature type="domain" description="SHSP" evidence="3">
    <location>
        <begin position="95"/>
        <end position="208"/>
    </location>
</feature>
<dbReference type="GO" id="GO:0005634">
    <property type="term" value="C:nucleus"/>
    <property type="evidence" value="ECO:0007669"/>
    <property type="project" value="TreeGrafter"/>
</dbReference>
<dbReference type="Gene3D" id="6.10.20.50">
    <property type="match status" value="1"/>
</dbReference>
<proteinExistence type="inferred from homology"/>
<dbReference type="GO" id="GO:0051082">
    <property type="term" value="F:unfolded protein binding"/>
    <property type="evidence" value="ECO:0007669"/>
    <property type="project" value="TreeGrafter"/>
</dbReference>
<dbReference type="Pfam" id="PF20894">
    <property type="entry name" value="Tsp36_N"/>
    <property type="match status" value="1"/>
</dbReference>
<dbReference type="InterPro" id="IPR049357">
    <property type="entry name" value="Tsp36_N_sf"/>
</dbReference>
<evidence type="ECO:0000259" key="3">
    <source>
        <dbReference type="PROSITE" id="PS01031"/>
    </source>
</evidence>
<dbReference type="STRING" id="53468.A0A0R3U8Y4"/>
<organism evidence="4 5">
    <name type="scientific">Mesocestoides corti</name>
    <name type="common">Flatworm</name>
    <dbReference type="NCBI Taxonomy" id="53468"/>
    <lineage>
        <taxon>Eukaryota</taxon>
        <taxon>Metazoa</taxon>
        <taxon>Spiralia</taxon>
        <taxon>Lophotrochozoa</taxon>
        <taxon>Platyhelminthes</taxon>
        <taxon>Cestoda</taxon>
        <taxon>Eucestoda</taxon>
        <taxon>Cyclophyllidea</taxon>
        <taxon>Mesocestoididae</taxon>
        <taxon>Mesocestoides</taxon>
    </lineage>
</organism>
<gene>
    <name evidence="4" type="ORF">MCOS_LOCUS3370</name>
</gene>
<dbReference type="Pfam" id="PF00011">
    <property type="entry name" value="HSP20"/>
    <property type="match status" value="2"/>
</dbReference>
<dbReference type="EMBL" id="UXSR01000747">
    <property type="protein sequence ID" value="VDD77367.1"/>
    <property type="molecule type" value="Genomic_DNA"/>
</dbReference>
<comment type="similarity">
    <text evidence="1 2">Belongs to the small heat shock protein (HSP20) family.</text>
</comment>
<dbReference type="GO" id="GO:0005737">
    <property type="term" value="C:cytoplasm"/>
    <property type="evidence" value="ECO:0007669"/>
    <property type="project" value="TreeGrafter"/>
</dbReference>
<evidence type="ECO:0000313" key="5">
    <source>
        <dbReference type="Proteomes" id="UP000267029"/>
    </source>
</evidence>
<dbReference type="InterPro" id="IPR049356">
    <property type="entry name" value="Tsp36_N"/>
</dbReference>
<dbReference type="Gene3D" id="2.60.40.790">
    <property type="match status" value="2"/>
</dbReference>
<reference evidence="4 5" key="1">
    <citation type="submission" date="2018-10" db="EMBL/GenBank/DDBJ databases">
        <authorList>
            <consortium name="Pathogen Informatics"/>
        </authorList>
    </citation>
    <scope>NUCLEOTIDE SEQUENCE [LARGE SCALE GENOMIC DNA]</scope>
</reference>
<dbReference type="Proteomes" id="UP000267029">
    <property type="component" value="Unassembled WGS sequence"/>
</dbReference>
<feature type="domain" description="SHSP" evidence="3">
    <location>
        <begin position="216"/>
        <end position="316"/>
    </location>
</feature>
<dbReference type="PANTHER" id="PTHR45640">
    <property type="entry name" value="HEAT SHOCK PROTEIN HSP-12.2-RELATED"/>
    <property type="match status" value="1"/>
</dbReference>
<evidence type="ECO:0000313" key="4">
    <source>
        <dbReference type="EMBL" id="VDD77367.1"/>
    </source>
</evidence>
<dbReference type="OrthoDB" id="6231442at2759"/>